<dbReference type="RefSeq" id="WP_148601961.1">
    <property type="nucleotide sequence ID" value="NZ_RXYB01000001.1"/>
</dbReference>
<keyword evidence="3" id="KW-1185">Reference proteome</keyword>
<reference evidence="2 3" key="1">
    <citation type="journal article" date="2020" name="mSystems">
        <title>Defining Genomic and Predicted Metabolic Features of the Acetobacterium Genus.</title>
        <authorList>
            <person name="Ross D.E."/>
            <person name="Marshall C.W."/>
            <person name="Gulliver D."/>
            <person name="May H.D."/>
            <person name="Norman R.S."/>
        </authorList>
    </citation>
    <scope>NUCLEOTIDE SEQUENCE [LARGE SCALE GENOMIC DNA]</scope>
    <source>
        <strain evidence="2 3">DSM 9173</strain>
    </source>
</reference>
<feature type="transmembrane region" description="Helical" evidence="1">
    <location>
        <begin position="19"/>
        <end position="41"/>
    </location>
</feature>
<evidence type="ECO:0000313" key="2">
    <source>
        <dbReference type="EMBL" id="MBC3795663.1"/>
    </source>
</evidence>
<proteinExistence type="predicted"/>
<organism evidence="2 3">
    <name type="scientific">Acetobacterium tundrae</name>
    <dbReference type="NCBI Taxonomy" id="132932"/>
    <lineage>
        <taxon>Bacteria</taxon>
        <taxon>Bacillati</taxon>
        <taxon>Bacillota</taxon>
        <taxon>Clostridia</taxon>
        <taxon>Eubacteriales</taxon>
        <taxon>Eubacteriaceae</taxon>
        <taxon>Acetobacterium</taxon>
    </lineage>
</organism>
<keyword evidence="1" id="KW-1133">Transmembrane helix</keyword>
<comment type="caution">
    <text evidence="2">The sequence shown here is derived from an EMBL/GenBank/DDBJ whole genome shotgun (WGS) entry which is preliminary data.</text>
</comment>
<dbReference type="EMBL" id="WJBB01000001">
    <property type="protein sequence ID" value="MBC3795663.1"/>
    <property type="molecule type" value="Genomic_DNA"/>
</dbReference>
<name>A0ABR6WGQ1_9FIRM</name>
<dbReference type="Proteomes" id="UP000653358">
    <property type="component" value="Unassembled WGS sequence"/>
</dbReference>
<accession>A0ABR6WGQ1</accession>
<evidence type="ECO:0000313" key="3">
    <source>
        <dbReference type="Proteomes" id="UP000653358"/>
    </source>
</evidence>
<sequence>MKHCSDCGQNVIPTKKFSFVWFLINCLWLVGGIVYIVYYFAFKKKTCPLCGCSSFEPEHVDGIGLITRGVQKLSKEAK</sequence>
<keyword evidence="1" id="KW-0812">Transmembrane</keyword>
<evidence type="ECO:0000256" key="1">
    <source>
        <dbReference type="SAM" id="Phobius"/>
    </source>
</evidence>
<keyword evidence="1" id="KW-0472">Membrane</keyword>
<protein>
    <recommendedName>
        <fullName evidence="4">LITAF domain-containing protein</fullName>
    </recommendedName>
</protein>
<evidence type="ECO:0008006" key="4">
    <source>
        <dbReference type="Google" id="ProtNLM"/>
    </source>
</evidence>
<gene>
    <name evidence="2" type="ORF">GH807_01175</name>
</gene>